<evidence type="ECO:0000313" key="3">
    <source>
        <dbReference type="Proteomes" id="UP001295684"/>
    </source>
</evidence>
<reference evidence="2" key="1">
    <citation type="submission" date="2023-07" db="EMBL/GenBank/DDBJ databases">
        <authorList>
            <consortium name="AG Swart"/>
            <person name="Singh M."/>
            <person name="Singh A."/>
            <person name="Seah K."/>
            <person name="Emmerich C."/>
        </authorList>
    </citation>
    <scope>NUCLEOTIDE SEQUENCE</scope>
    <source>
        <strain evidence="2">DP1</strain>
    </source>
</reference>
<comment type="caution">
    <text evidence="2">The sequence shown here is derived from an EMBL/GenBank/DDBJ whole genome shotgun (WGS) entry which is preliminary data.</text>
</comment>
<sequence length="259" mass="30191">MEAEEDKKDDIFTEIDEEIKNFGSIKKEKGILDIDSYQFINDLLMKYTEIKEYQDRAEHRKTRRSLADNKEAYKQEVARFMDVEMKAHVTVLGYICNKSDVSSKEYALSQMVQEPELAKLDKIEPKVTPFEIPCPKVSKEHAQKALKEIERLRMTKELETSILVNDEHSSKLKDLMKPKVIEIPNDEDEGEESEEEEESESEEDENKPAKSDFDNYSVSFDGMVDRLISDNLIQDKVYEQYKIEEEDAIRILSQAEEGN</sequence>
<feature type="compositionally biased region" description="Acidic residues" evidence="1">
    <location>
        <begin position="184"/>
        <end position="205"/>
    </location>
</feature>
<accession>A0AAD2D0S6</accession>
<protein>
    <submittedName>
        <fullName evidence="2">Uncharacterized protein</fullName>
    </submittedName>
</protein>
<organism evidence="2 3">
    <name type="scientific">Euplotes crassus</name>
    <dbReference type="NCBI Taxonomy" id="5936"/>
    <lineage>
        <taxon>Eukaryota</taxon>
        <taxon>Sar</taxon>
        <taxon>Alveolata</taxon>
        <taxon>Ciliophora</taxon>
        <taxon>Intramacronucleata</taxon>
        <taxon>Spirotrichea</taxon>
        <taxon>Hypotrichia</taxon>
        <taxon>Euplotida</taxon>
        <taxon>Euplotidae</taxon>
        <taxon>Moneuplotes</taxon>
    </lineage>
</organism>
<evidence type="ECO:0000256" key="1">
    <source>
        <dbReference type="SAM" id="MobiDB-lite"/>
    </source>
</evidence>
<dbReference type="Proteomes" id="UP001295684">
    <property type="component" value="Unassembled WGS sequence"/>
</dbReference>
<keyword evidence="3" id="KW-1185">Reference proteome</keyword>
<evidence type="ECO:0000313" key="2">
    <source>
        <dbReference type="EMBL" id="CAI2376236.1"/>
    </source>
</evidence>
<dbReference type="EMBL" id="CAMPGE010017777">
    <property type="protein sequence ID" value="CAI2376236.1"/>
    <property type="molecule type" value="Genomic_DNA"/>
</dbReference>
<gene>
    <name evidence="2" type="ORF">ECRASSUSDP1_LOCUS17605</name>
</gene>
<proteinExistence type="predicted"/>
<dbReference type="AlphaFoldDB" id="A0AAD2D0S6"/>
<name>A0AAD2D0S6_EUPCR</name>
<feature type="region of interest" description="Disordered" evidence="1">
    <location>
        <begin position="175"/>
        <end position="215"/>
    </location>
</feature>